<accession>A0AAV4LL32</accession>
<dbReference type="AlphaFoldDB" id="A0AAV4LL32"/>
<proteinExistence type="predicted"/>
<gene>
    <name evidence="1" type="ORF">BcabD6B2_00060</name>
</gene>
<name>A0AAV4LL32_BABCB</name>
<evidence type="ECO:0000313" key="2">
    <source>
        <dbReference type="Proteomes" id="UP001497744"/>
    </source>
</evidence>
<sequence>MSQRSPRALLRADLEMGTQASLPSSRPVVRPSTPKHFSTVLSVTASDCGMLPVLAFSLPFLTTPTPFSPNSTYLTSITLATAAKRIIRVVALTAEVSLTLLTREPPLPSASAMMGFTKPSPIKCSHSCGQCGRDSNHSPQQAFRTNRRKGFSLTFRYPSERLPEHPRSALPIFKWPQSSVTALRHL</sequence>
<dbReference type="RefSeq" id="XP_067712642.1">
    <property type="nucleotide sequence ID" value="XM_067856541.1"/>
</dbReference>
<reference evidence="1 2" key="1">
    <citation type="submission" date="2021-06" db="EMBL/GenBank/DDBJ databases">
        <title>Genome sequence of Babesia caballi.</title>
        <authorList>
            <person name="Yamagishi J."/>
            <person name="Kidaka T."/>
            <person name="Ochi A."/>
        </authorList>
    </citation>
    <scope>NUCLEOTIDE SEQUENCE [LARGE SCALE GENOMIC DNA]</scope>
    <source>
        <strain evidence="1">USDA-D6B2</strain>
    </source>
</reference>
<dbReference type="GeneID" id="94192054"/>
<organism evidence="1 2">
    <name type="scientific">Babesia caballi</name>
    <dbReference type="NCBI Taxonomy" id="5871"/>
    <lineage>
        <taxon>Eukaryota</taxon>
        <taxon>Sar</taxon>
        <taxon>Alveolata</taxon>
        <taxon>Apicomplexa</taxon>
        <taxon>Aconoidasida</taxon>
        <taxon>Piroplasmida</taxon>
        <taxon>Babesiidae</taxon>
        <taxon>Babesia</taxon>
    </lineage>
</organism>
<keyword evidence="2" id="KW-1185">Reference proteome</keyword>
<evidence type="ECO:0000313" key="1">
    <source>
        <dbReference type="EMBL" id="GIX60571.1"/>
    </source>
</evidence>
<comment type="caution">
    <text evidence="1">The sequence shown here is derived from an EMBL/GenBank/DDBJ whole genome shotgun (WGS) entry which is preliminary data.</text>
</comment>
<dbReference type="Proteomes" id="UP001497744">
    <property type="component" value="Unassembled WGS sequence"/>
</dbReference>
<dbReference type="EMBL" id="BPLF01000001">
    <property type="protein sequence ID" value="GIX60571.1"/>
    <property type="molecule type" value="Genomic_DNA"/>
</dbReference>
<protein>
    <submittedName>
        <fullName evidence="1">FAM179A, putative</fullName>
    </submittedName>
</protein>